<comment type="caution">
    <text evidence="1">The sequence shown here is derived from an EMBL/GenBank/DDBJ whole genome shotgun (WGS) entry which is preliminary data.</text>
</comment>
<dbReference type="RefSeq" id="WP_274165921.1">
    <property type="nucleotide sequence ID" value="NZ_JAJUBC010000024.1"/>
</dbReference>
<protein>
    <recommendedName>
        <fullName evidence="3">Arc-like DNA binding domain-containing protein</fullName>
    </recommendedName>
</protein>
<evidence type="ECO:0008006" key="3">
    <source>
        <dbReference type="Google" id="ProtNLM"/>
    </source>
</evidence>
<evidence type="ECO:0000313" key="1">
    <source>
        <dbReference type="EMBL" id="MDD1795116.1"/>
    </source>
</evidence>
<name>A0ABT5R5S6_9GAMM</name>
<evidence type="ECO:0000313" key="2">
    <source>
        <dbReference type="Proteomes" id="UP001149400"/>
    </source>
</evidence>
<organism evidence="1 2">
    <name type="scientific">Enterovibrio gelatinilyticus</name>
    <dbReference type="NCBI Taxonomy" id="2899819"/>
    <lineage>
        <taxon>Bacteria</taxon>
        <taxon>Pseudomonadati</taxon>
        <taxon>Pseudomonadota</taxon>
        <taxon>Gammaproteobacteria</taxon>
        <taxon>Vibrionales</taxon>
        <taxon>Vibrionaceae</taxon>
        <taxon>Enterovibrio</taxon>
    </lineage>
</organism>
<gene>
    <name evidence="1" type="ORF">LRP50_18465</name>
</gene>
<dbReference type="Gene3D" id="1.10.1220.10">
    <property type="entry name" value="Met repressor-like"/>
    <property type="match status" value="1"/>
</dbReference>
<dbReference type="InterPro" id="IPR010985">
    <property type="entry name" value="Ribbon_hlx_hlx"/>
</dbReference>
<proteinExistence type="predicted"/>
<accession>A0ABT5R5S6</accession>
<sequence length="54" mass="6427">MEHKQANSPFSMRMPTPLKVWIEKRARENFMSNSAFVTQILVKEMKEDKKEISQ</sequence>
<keyword evidence="2" id="KW-1185">Reference proteome</keyword>
<dbReference type="Proteomes" id="UP001149400">
    <property type="component" value="Unassembled WGS sequence"/>
</dbReference>
<reference evidence="1" key="1">
    <citation type="submission" date="2021-12" db="EMBL/GenBank/DDBJ databases">
        <title>Enterovibrio ZSDZ35 sp. nov. and Enterovibrio ZSDZ42 sp. nov., isolated from coastal seawater in Qingdao.</title>
        <authorList>
            <person name="Zhang P."/>
        </authorList>
    </citation>
    <scope>NUCLEOTIDE SEQUENCE</scope>
    <source>
        <strain evidence="1">ZSDZ42</strain>
    </source>
</reference>
<dbReference type="SUPFAM" id="SSF47598">
    <property type="entry name" value="Ribbon-helix-helix"/>
    <property type="match status" value="1"/>
</dbReference>
<dbReference type="InterPro" id="IPR013321">
    <property type="entry name" value="Arc_rbn_hlx_hlx"/>
</dbReference>
<dbReference type="EMBL" id="JAJUBC010000024">
    <property type="protein sequence ID" value="MDD1795116.1"/>
    <property type="molecule type" value="Genomic_DNA"/>
</dbReference>